<accession>A0A5F2EUL1</accession>
<dbReference type="OrthoDB" id="3747474at2"/>
<organism evidence="1 2">
    <name type="scientific">Aeromicrobium chenweiae</name>
    <dbReference type="NCBI Taxonomy" id="2079793"/>
    <lineage>
        <taxon>Bacteria</taxon>
        <taxon>Bacillati</taxon>
        <taxon>Actinomycetota</taxon>
        <taxon>Actinomycetes</taxon>
        <taxon>Propionibacteriales</taxon>
        <taxon>Nocardioidaceae</taxon>
        <taxon>Aeromicrobium</taxon>
    </lineage>
</organism>
<dbReference type="KEGG" id="aez:C3E78_15955"/>
<accession>A0A2S0WQJ8</accession>
<sequence>MRMSRPTPVLLIVALLGLGLIGGRLTPPLIVRLDGTPPRLGWIAPLLLLAGAVVVGMFAWSTWQTLHKKHERMTADHGIKMLSLAKSSAIVGALVAGYYGGFALAYIDSLDAMLGRERFIRGLAAAGASLLLMIAGLLLERACRLPEDDDEDGDGSGGKGGKGRPDPTPA</sequence>
<evidence type="ECO:0000313" key="2">
    <source>
        <dbReference type="Proteomes" id="UP000244384"/>
    </source>
</evidence>
<name>A0A2S0WQJ8_9ACTN</name>
<dbReference type="Pfam" id="PF11377">
    <property type="entry name" value="DUF3180"/>
    <property type="match status" value="1"/>
</dbReference>
<gene>
    <name evidence="1" type="ORF">C3E78_15955</name>
</gene>
<evidence type="ECO:0000313" key="1">
    <source>
        <dbReference type="EMBL" id="AWB93582.1"/>
    </source>
</evidence>
<dbReference type="RefSeq" id="WP_108580080.1">
    <property type="nucleotide sequence ID" value="NZ_CP026952.1"/>
</dbReference>
<dbReference type="EMBL" id="CP026952">
    <property type="protein sequence ID" value="AWB93582.1"/>
    <property type="molecule type" value="Genomic_DNA"/>
</dbReference>
<keyword evidence="2" id="KW-1185">Reference proteome</keyword>
<dbReference type="Proteomes" id="UP000244384">
    <property type="component" value="Chromosome"/>
</dbReference>
<reference evidence="2" key="1">
    <citation type="submission" date="2018-01" db="EMBL/GenBank/DDBJ databases">
        <authorList>
            <person name="Li J."/>
        </authorList>
    </citation>
    <scope>NUCLEOTIDE SEQUENCE [LARGE SCALE GENOMIC DNA]</scope>
    <source>
        <strain evidence="2">592</strain>
    </source>
</reference>
<protein>
    <submittedName>
        <fullName evidence="1">Uncharacterized protein</fullName>
    </submittedName>
</protein>
<proteinExistence type="predicted"/>
<dbReference type="InterPro" id="IPR021517">
    <property type="entry name" value="DUF3180"/>
</dbReference>
<dbReference type="AlphaFoldDB" id="A0A2S0WQJ8"/>